<sequence>MNLSNYLYLGVVLFSLGATIVLLRRNALIVFMGIELMLNAVSLMLVTFGRMNGSVEGQTIALFVLAVAAAEVVVGLAIIMTIFRTRRSASVDDANLLKL</sequence>
<dbReference type="eggNOG" id="COG0713">
    <property type="taxonomic scope" value="Bacteria"/>
</dbReference>
<dbReference type="InterPro" id="IPR001133">
    <property type="entry name" value="NADH_UbQ_OxRdtase_chain4L/K"/>
</dbReference>
<comment type="caution">
    <text evidence="11">The sequence shown here is derived from an EMBL/GenBank/DDBJ whole genome shotgun (WGS) entry which is preliminary data.</text>
</comment>
<dbReference type="GO" id="GO:0005886">
    <property type="term" value="C:plasma membrane"/>
    <property type="evidence" value="ECO:0007669"/>
    <property type="project" value="UniProtKB-SubCell"/>
</dbReference>
<evidence type="ECO:0000256" key="3">
    <source>
        <dbReference type="ARBA" id="ARBA00022448"/>
    </source>
</evidence>
<name>H5UQC2_9MICO</name>
<evidence type="ECO:0000256" key="10">
    <source>
        <dbReference type="HAMAP-Rule" id="MF_01456"/>
    </source>
</evidence>
<dbReference type="OrthoDB" id="9810120at2"/>
<evidence type="ECO:0000256" key="6">
    <source>
        <dbReference type="ARBA" id="ARBA00022967"/>
    </source>
</evidence>
<accession>H5UQC2</accession>
<dbReference type="AlphaFoldDB" id="H5UQC2"/>
<dbReference type="PANTHER" id="PTHR11434:SF21">
    <property type="entry name" value="NADH DEHYDROGENASE SUBUNIT 4L-RELATED"/>
    <property type="match status" value="1"/>
</dbReference>
<comment type="function">
    <text evidence="10">NDH-1 shuttles electrons from NADH, via FMN and iron-sulfur (Fe-S) centers, to quinones in the respiratory chain. The immediate electron acceptor for the enzyme in this species is believed to be a menaquinone. Couples the redox reaction to proton translocation (for every two electrons transferred, four hydrogen ions are translocated across the cytoplasmic membrane), and thus conserves the redox energy in a proton gradient.</text>
</comment>
<dbReference type="Pfam" id="PF00420">
    <property type="entry name" value="Oxidored_q2"/>
    <property type="match status" value="1"/>
</dbReference>
<keyword evidence="7 10" id="KW-1133">Transmembrane helix</keyword>
<reference evidence="11 12" key="1">
    <citation type="submission" date="2012-02" db="EMBL/GenBank/DDBJ databases">
        <title>Whole genome shotgun sequence of Mobilicoccus pelagius NBRC 104925.</title>
        <authorList>
            <person name="Yoshida Y."/>
            <person name="Hosoyama A."/>
            <person name="Tsuchikane K."/>
            <person name="Katsumata H."/>
            <person name="Yamazaki S."/>
            <person name="Fujita N."/>
        </authorList>
    </citation>
    <scope>NUCLEOTIDE SEQUENCE [LARGE SCALE GENOMIC DNA]</scope>
    <source>
        <strain evidence="11 12">NBRC 104925</strain>
    </source>
</reference>
<evidence type="ECO:0000256" key="1">
    <source>
        <dbReference type="ARBA" id="ARBA00004141"/>
    </source>
</evidence>
<comment type="subunit">
    <text evidence="10">NDH-1 is composed of 14 different subunits. Subunits NuoA, H, J, K, L, M, N constitute the membrane sector of the complex.</text>
</comment>
<dbReference type="HAMAP" id="MF_01456">
    <property type="entry name" value="NDH1_NuoK"/>
    <property type="match status" value="1"/>
</dbReference>
<keyword evidence="12" id="KW-1185">Reference proteome</keyword>
<evidence type="ECO:0000256" key="8">
    <source>
        <dbReference type="ARBA" id="ARBA00023027"/>
    </source>
</evidence>
<keyword evidence="5 10" id="KW-0874">Quinone</keyword>
<dbReference type="STRING" id="1089455.MOPEL_031_00330"/>
<dbReference type="Gene3D" id="1.10.287.3510">
    <property type="match status" value="1"/>
</dbReference>
<evidence type="ECO:0000256" key="5">
    <source>
        <dbReference type="ARBA" id="ARBA00022719"/>
    </source>
</evidence>
<dbReference type="EC" id="7.1.1.-" evidence="10"/>
<dbReference type="PANTHER" id="PTHR11434">
    <property type="entry name" value="NADH-UBIQUINONE OXIDOREDUCTASE SUBUNIT ND4L"/>
    <property type="match status" value="1"/>
</dbReference>
<keyword evidence="10" id="KW-1003">Cell membrane</keyword>
<evidence type="ECO:0000256" key="9">
    <source>
        <dbReference type="ARBA" id="ARBA00023136"/>
    </source>
</evidence>
<keyword evidence="4 10" id="KW-0812">Transmembrane</keyword>
<feature type="transmembrane region" description="Helical" evidence="10">
    <location>
        <begin position="60"/>
        <end position="83"/>
    </location>
</feature>
<comment type="subcellular location">
    <subcellularLocation>
        <location evidence="10">Cell membrane</location>
        <topology evidence="10">Multi-pass membrane protein</topology>
    </subcellularLocation>
    <subcellularLocation>
        <location evidence="1">Membrane</location>
        <topology evidence="1">Multi-pass membrane protein</topology>
    </subcellularLocation>
</comment>
<evidence type="ECO:0000313" key="11">
    <source>
        <dbReference type="EMBL" id="GAB47930.1"/>
    </source>
</evidence>
<dbReference type="GO" id="GO:0048038">
    <property type="term" value="F:quinone binding"/>
    <property type="evidence" value="ECO:0007669"/>
    <property type="project" value="UniProtKB-KW"/>
</dbReference>
<dbReference type="InterPro" id="IPR039428">
    <property type="entry name" value="NUOK/Mnh_C1-like"/>
</dbReference>
<protein>
    <recommendedName>
        <fullName evidence="10">NADH-quinone oxidoreductase subunit K</fullName>
        <ecNumber evidence="10">7.1.1.-</ecNumber>
    </recommendedName>
    <alternativeName>
        <fullName evidence="10">NADH dehydrogenase I subunit K</fullName>
    </alternativeName>
    <alternativeName>
        <fullName evidence="10">NDH-1 subunit K</fullName>
    </alternativeName>
</protein>
<keyword evidence="9 10" id="KW-0472">Membrane</keyword>
<dbReference type="NCBIfam" id="NF004320">
    <property type="entry name" value="PRK05715.1-2"/>
    <property type="match status" value="1"/>
</dbReference>
<proteinExistence type="inferred from homology"/>
<keyword evidence="6 10" id="KW-1278">Translocase</keyword>
<feature type="transmembrane region" description="Helical" evidence="10">
    <location>
        <begin position="6"/>
        <end position="23"/>
    </location>
</feature>
<evidence type="ECO:0000256" key="4">
    <source>
        <dbReference type="ARBA" id="ARBA00022692"/>
    </source>
</evidence>
<dbReference type="GO" id="GO:0030964">
    <property type="term" value="C:NADH dehydrogenase complex"/>
    <property type="evidence" value="ECO:0007669"/>
    <property type="project" value="TreeGrafter"/>
</dbReference>
<feature type="transmembrane region" description="Helical" evidence="10">
    <location>
        <begin position="28"/>
        <end position="48"/>
    </location>
</feature>
<dbReference type="GO" id="GO:0042773">
    <property type="term" value="P:ATP synthesis coupled electron transport"/>
    <property type="evidence" value="ECO:0007669"/>
    <property type="project" value="InterPro"/>
</dbReference>
<dbReference type="EMBL" id="BAFE01000029">
    <property type="protein sequence ID" value="GAB47930.1"/>
    <property type="molecule type" value="Genomic_DNA"/>
</dbReference>
<dbReference type="GO" id="GO:0050136">
    <property type="term" value="F:NADH dehydrogenase (quinone) (non-electrogenic) activity"/>
    <property type="evidence" value="ECO:0007669"/>
    <property type="project" value="UniProtKB-UniRule"/>
</dbReference>
<gene>
    <name evidence="10 11" type="primary">nuoK</name>
    <name evidence="11" type="ORF">MOPEL_031_00330</name>
</gene>
<evidence type="ECO:0000313" key="12">
    <source>
        <dbReference type="Proteomes" id="UP000004367"/>
    </source>
</evidence>
<dbReference type="RefSeq" id="WP_009481828.1">
    <property type="nucleotide sequence ID" value="NZ_BAFE01000029.1"/>
</dbReference>
<comment type="catalytic activity">
    <reaction evidence="10">
        <text>a quinone + NADH + 5 H(+)(in) = a quinol + NAD(+) + 4 H(+)(out)</text>
        <dbReference type="Rhea" id="RHEA:57888"/>
        <dbReference type="ChEBI" id="CHEBI:15378"/>
        <dbReference type="ChEBI" id="CHEBI:24646"/>
        <dbReference type="ChEBI" id="CHEBI:57540"/>
        <dbReference type="ChEBI" id="CHEBI:57945"/>
        <dbReference type="ChEBI" id="CHEBI:132124"/>
    </reaction>
</comment>
<comment type="similarity">
    <text evidence="2 10">Belongs to the complex I subunit 4L family.</text>
</comment>
<keyword evidence="8 10" id="KW-0520">NAD</keyword>
<evidence type="ECO:0000256" key="7">
    <source>
        <dbReference type="ARBA" id="ARBA00022989"/>
    </source>
</evidence>
<evidence type="ECO:0000256" key="2">
    <source>
        <dbReference type="ARBA" id="ARBA00010519"/>
    </source>
</evidence>
<organism evidence="11 12">
    <name type="scientific">Mobilicoccus pelagius NBRC 104925</name>
    <dbReference type="NCBI Taxonomy" id="1089455"/>
    <lineage>
        <taxon>Bacteria</taxon>
        <taxon>Bacillati</taxon>
        <taxon>Actinomycetota</taxon>
        <taxon>Actinomycetes</taxon>
        <taxon>Micrococcales</taxon>
        <taxon>Dermatophilaceae</taxon>
        <taxon>Mobilicoccus</taxon>
    </lineage>
</organism>
<keyword evidence="3 10" id="KW-0813">Transport</keyword>
<dbReference type="FunFam" id="1.10.287.3510:FF:000001">
    <property type="entry name" value="NADH-quinone oxidoreductase subunit K"/>
    <property type="match status" value="1"/>
</dbReference>
<dbReference type="Proteomes" id="UP000004367">
    <property type="component" value="Unassembled WGS sequence"/>
</dbReference>